<protein>
    <submittedName>
        <fullName evidence="7">TetR family transcriptional regulator</fullName>
    </submittedName>
</protein>
<dbReference type="InterPro" id="IPR001647">
    <property type="entry name" value="HTH_TetR"/>
</dbReference>
<dbReference type="InterPro" id="IPR009057">
    <property type="entry name" value="Homeodomain-like_sf"/>
</dbReference>
<dbReference type="InterPro" id="IPR036271">
    <property type="entry name" value="Tet_transcr_reg_TetR-rel_C_sf"/>
</dbReference>
<dbReference type="SUPFAM" id="SSF48498">
    <property type="entry name" value="Tetracyclin repressor-like, C-terminal domain"/>
    <property type="match status" value="1"/>
</dbReference>
<dbReference type="Gene3D" id="1.10.357.10">
    <property type="entry name" value="Tetracycline Repressor, domain 2"/>
    <property type="match status" value="1"/>
</dbReference>
<evidence type="ECO:0000256" key="3">
    <source>
        <dbReference type="ARBA" id="ARBA00023125"/>
    </source>
</evidence>
<dbReference type="Proteomes" id="UP001500618">
    <property type="component" value="Unassembled WGS sequence"/>
</dbReference>
<sequence length="192" mass="21251">MTHPGSATKALSPNQLEKQQQIIEAARVVLARDGLAGCTARAVADASPLTKSAIHYYFADMDDLVDRAMAGHIDAFVRTLRTAADKHEQPADRFWAVVRDYLNTFQERPSVATLWFGYWISATTKNRLAAIESMHSTVTAIFTELLAAVEVDNPARRADALFSYLLGTVVREAVAPRPFRTLQSQITEICDL</sequence>
<keyword evidence="4" id="KW-0804">Transcription</keyword>
<evidence type="ECO:0000313" key="7">
    <source>
        <dbReference type="EMBL" id="GAA1655513.1"/>
    </source>
</evidence>
<dbReference type="PROSITE" id="PS50977">
    <property type="entry name" value="HTH_TETR_2"/>
    <property type="match status" value="1"/>
</dbReference>
<evidence type="ECO:0000313" key="8">
    <source>
        <dbReference type="Proteomes" id="UP001500618"/>
    </source>
</evidence>
<dbReference type="PANTHER" id="PTHR30055">
    <property type="entry name" value="HTH-TYPE TRANSCRIPTIONAL REGULATOR RUTR"/>
    <property type="match status" value="1"/>
</dbReference>
<evidence type="ECO:0000259" key="6">
    <source>
        <dbReference type="PROSITE" id="PS50977"/>
    </source>
</evidence>
<proteinExistence type="predicted"/>
<gene>
    <name evidence="7" type="ORF">GCM10009765_00840</name>
</gene>
<dbReference type="SUPFAM" id="SSF46689">
    <property type="entry name" value="Homeodomain-like"/>
    <property type="match status" value="1"/>
</dbReference>
<keyword evidence="3 5" id="KW-0238">DNA-binding</keyword>
<dbReference type="RefSeq" id="WP_279580711.1">
    <property type="nucleotide sequence ID" value="NZ_BAAANY010000001.1"/>
</dbReference>
<evidence type="ECO:0000256" key="1">
    <source>
        <dbReference type="ARBA" id="ARBA00022491"/>
    </source>
</evidence>
<dbReference type="Pfam" id="PF00440">
    <property type="entry name" value="TetR_N"/>
    <property type="match status" value="1"/>
</dbReference>
<evidence type="ECO:0000256" key="4">
    <source>
        <dbReference type="ARBA" id="ARBA00023163"/>
    </source>
</evidence>
<dbReference type="Pfam" id="PF13977">
    <property type="entry name" value="TetR_C_6"/>
    <property type="match status" value="1"/>
</dbReference>
<reference evidence="7 8" key="1">
    <citation type="journal article" date="2019" name="Int. J. Syst. Evol. Microbiol.">
        <title>The Global Catalogue of Microorganisms (GCM) 10K type strain sequencing project: providing services to taxonomists for standard genome sequencing and annotation.</title>
        <authorList>
            <consortium name="The Broad Institute Genomics Platform"/>
            <consortium name="The Broad Institute Genome Sequencing Center for Infectious Disease"/>
            <person name="Wu L."/>
            <person name="Ma J."/>
        </authorList>
    </citation>
    <scope>NUCLEOTIDE SEQUENCE [LARGE SCALE GENOMIC DNA]</scope>
    <source>
        <strain evidence="7 8">JCM 14718</strain>
    </source>
</reference>
<keyword evidence="8" id="KW-1185">Reference proteome</keyword>
<dbReference type="InterPro" id="IPR039538">
    <property type="entry name" value="BetI_C"/>
</dbReference>
<accession>A0ABN2FPC5</accession>
<keyword evidence="1" id="KW-0678">Repressor</keyword>
<evidence type="ECO:0000256" key="5">
    <source>
        <dbReference type="PROSITE-ProRule" id="PRU00335"/>
    </source>
</evidence>
<feature type="DNA-binding region" description="H-T-H motif" evidence="5">
    <location>
        <begin position="39"/>
        <end position="58"/>
    </location>
</feature>
<comment type="caution">
    <text evidence="7">The sequence shown here is derived from an EMBL/GenBank/DDBJ whole genome shotgun (WGS) entry which is preliminary data.</text>
</comment>
<evidence type="ECO:0000256" key="2">
    <source>
        <dbReference type="ARBA" id="ARBA00023015"/>
    </source>
</evidence>
<organism evidence="7 8">
    <name type="scientific">Fodinicola feengrottensis</name>
    <dbReference type="NCBI Taxonomy" id="435914"/>
    <lineage>
        <taxon>Bacteria</taxon>
        <taxon>Bacillati</taxon>
        <taxon>Actinomycetota</taxon>
        <taxon>Actinomycetes</taxon>
        <taxon>Mycobacteriales</taxon>
        <taxon>Fodinicola</taxon>
    </lineage>
</organism>
<dbReference type="PANTHER" id="PTHR30055:SF234">
    <property type="entry name" value="HTH-TYPE TRANSCRIPTIONAL REGULATOR BETI"/>
    <property type="match status" value="1"/>
</dbReference>
<name>A0ABN2FPC5_9ACTN</name>
<feature type="domain" description="HTH tetR-type" evidence="6">
    <location>
        <begin position="16"/>
        <end position="76"/>
    </location>
</feature>
<dbReference type="InterPro" id="IPR050109">
    <property type="entry name" value="HTH-type_TetR-like_transc_reg"/>
</dbReference>
<dbReference type="EMBL" id="BAAANY010000001">
    <property type="protein sequence ID" value="GAA1655513.1"/>
    <property type="molecule type" value="Genomic_DNA"/>
</dbReference>
<keyword evidence="2" id="KW-0805">Transcription regulation</keyword>